<name>A0AAQ0LW98_STAXY</name>
<feature type="compositionally biased region" description="Polar residues" evidence="1">
    <location>
        <begin position="33"/>
        <end position="44"/>
    </location>
</feature>
<evidence type="ECO:0000256" key="1">
    <source>
        <dbReference type="SAM" id="MobiDB-lite"/>
    </source>
</evidence>
<feature type="region of interest" description="Disordered" evidence="1">
    <location>
        <begin position="29"/>
        <end position="65"/>
    </location>
</feature>
<sequence length="170" mass="19674">MSRKAYISAGLLTVLLLLVVIGLMRLGGDNKPSEQNENVSVENKQYSKKQYEQAEKRNKSQENLDSKVQEYIEKTNAPKSQSEYDEAIKMRSSEQQKSLKRNVKDLVEDKDRSVENVSTYINYDSKDELSGSYDYTLSYKKDSKIQTENKNGEFTIKTNKDGYFYISQFD</sequence>
<organism evidence="2 3">
    <name type="scientific">Staphylococcus xylosus</name>
    <dbReference type="NCBI Taxonomy" id="1288"/>
    <lineage>
        <taxon>Bacteria</taxon>
        <taxon>Bacillati</taxon>
        <taxon>Bacillota</taxon>
        <taxon>Bacilli</taxon>
        <taxon>Bacillales</taxon>
        <taxon>Staphylococcaceae</taxon>
        <taxon>Staphylococcus</taxon>
    </lineage>
</organism>
<dbReference type="Proteomes" id="UP000285579">
    <property type="component" value="Unassembled WGS sequence"/>
</dbReference>
<comment type="caution">
    <text evidence="2">The sequence shown here is derived from an EMBL/GenBank/DDBJ whole genome shotgun (WGS) entry which is preliminary data.</text>
</comment>
<accession>A0AAQ0LW98</accession>
<dbReference type="RefSeq" id="WP_119555542.1">
    <property type="nucleotide sequence ID" value="NZ_QXUI01000011.1"/>
</dbReference>
<dbReference type="AlphaFoldDB" id="A0AAQ0LW98"/>
<gene>
    <name evidence="2" type="ORF">BU104_12720</name>
</gene>
<evidence type="ECO:0000313" key="3">
    <source>
        <dbReference type="Proteomes" id="UP000285579"/>
    </source>
</evidence>
<feature type="compositionally biased region" description="Basic and acidic residues" evidence="1">
    <location>
        <begin position="49"/>
        <end position="65"/>
    </location>
</feature>
<protein>
    <submittedName>
        <fullName evidence="2">Uncharacterized protein</fullName>
    </submittedName>
</protein>
<proteinExistence type="predicted"/>
<evidence type="ECO:0000313" key="2">
    <source>
        <dbReference type="EMBL" id="RIM90989.1"/>
    </source>
</evidence>
<dbReference type="EMBL" id="QXUI01000011">
    <property type="protein sequence ID" value="RIM90989.1"/>
    <property type="molecule type" value="Genomic_DNA"/>
</dbReference>
<reference evidence="2 3" key="1">
    <citation type="journal article" date="2016" name="Front. Microbiol.">
        <title>Comprehensive Phylogenetic Analysis of Bovine Non-aureus Staphylococci Species Based on Whole-Genome Sequencing.</title>
        <authorList>
            <person name="Naushad S."/>
            <person name="Barkema H.W."/>
            <person name="Luby C."/>
            <person name="Condas L.A."/>
            <person name="Nobrega D.B."/>
            <person name="Carson D.A."/>
            <person name="De Buck J."/>
        </authorList>
    </citation>
    <scope>NUCLEOTIDE SEQUENCE [LARGE SCALE GENOMIC DNA]</scope>
    <source>
        <strain evidence="2 3">SNUC 1349</strain>
    </source>
</reference>